<dbReference type="GO" id="GO:0046872">
    <property type="term" value="F:metal ion binding"/>
    <property type="evidence" value="ECO:0007669"/>
    <property type="project" value="UniProtKB-KW"/>
</dbReference>
<evidence type="ECO:0000313" key="6">
    <source>
        <dbReference type="Proteomes" id="UP000887540"/>
    </source>
</evidence>
<accession>A0A914CC37</accession>
<keyword evidence="6" id="KW-1185">Reference proteome</keyword>
<evidence type="ECO:0000256" key="5">
    <source>
        <dbReference type="ARBA" id="ARBA00039666"/>
    </source>
</evidence>
<organism evidence="6 7">
    <name type="scientific">Acrobeloides nanus</name>
    <dbReference type="NCBI Taxonomy" id="290746"/>
    <lineage>
        <taxon>Eukaryota</taxon>
        <taxon>Metazoa</taxon>
        <taxon>Ecdysozoa</taxon>
        <taxon>Nematoda</taxon>
        <taxon>Chromadorea</taxon>
        <taxon>Rhabditida</taxon>
        <taxon>Tylenchina</taxon>
        <taxon>Cephalobomorpha</taxon>
        <taxon>Cephaloboidea</taxon>
        <taxon>Cephalobidae</taxon>
        <taxon>Acrobeloides</taxon>
    </lineage>
</organism>
<dbReference type="InterPro" id="IPR006357">
    <property type="entry name" value="HAD-SF_hydro_IIA"/>
</dbReference>
<name>A0A914CC37_9BILA</name>
<reference evidence="7" key="1">
    <citation type="submission" date="2022-11" db="UniProtKB">
        <authorList>
            <consortium name="WormBaseParasite"/>
        </authorList>
    </citation>
    <scope>IDENTIFICATION</scope>
</reference>
<dbReference type="InterPro" id="IPR006355">
    <property type="entry name" value="LHPP/HDHD2"/>
</dbReference>
<dbReference type="InterPro" id="IPR023214">
    <property type="entry name" value="HAD_sf"/>
</dbReference>
<dbReference type="NCBIfam" id="TIGR01458">
    <property type="entry name" value="HAD-SF-IIA-hyp3"/>
    <property type="match status" value="1"/>
</dbReference>
<sequence>MASKLKAVLIDLSGTLHIEDHAIPGAVEALKKLISSNEYAINFVTNTTKESLDVLYTRLKRCEFDMIEKSQIFTSLTAARRYIEAQKLRPMLLLEEEALEDFDGIDTKNPNVVVIGLAPSHFYFERMNEAFRLLLNPETQLVSIHKTRYYKRLDGLALGPGPFAEALTYASGKEATVVGKPEKAFFLSALESLNPNIPPENTVMIGDDVKDDILGALKAGMKAILVKTGKYRQGDENLVPEESRNCVESFVEAVGLIESGKLFP</sequence>
<protein>
    <recommendedName>
        <fullName evidence="5">Haloacid dehalogenase-like hydrolase domain-containing protein 2</fullName>
    </recommendedName>
</protein>
<dbReference type="WBParaSite" id="ACRNAN_Path_802.g3040.t1">
    <property type="protein sequence ID" value="ACRNAN_Path_802.g3040.t1"/>
    <property type="gene ID" value="ACRNAN_Path_802.g3040"/>
</dbReference>
<dbReference type="PANTHER" id="PTHR19288:SF46">
    <property type="entry name" value="HALOACID DEHALOGENASE-LIKE HYDROLASE DOMAIN-CONTAINING PROTEIN 2"/>
    <property type="match status" value="1"/>
</dbReference>
<evidence type="ECO:0000256" key="3">
    <source>
        <dbReference type="ARBA" id="ARBA00022723"/>
    </source>
</evidence>
<dbReference type="PANTHER" id="PTHR19288">
    <property type="entry name" value="4-NITROPHENYLPHOSPHATASE-RELATED"/>
    <property type="match status" value="1"/>
</dbReference>
<dbReference type="InterPro" id="IPR036412">
    <property type="entry name" value="HAD-like_sf"/>
</dbReference>
<evidence type="ECO:0000313" key="7">
    <source>
        <dbReference type="WBParaSite" id="ACRNAN_Path_802.g3040.t1"/>
    </source>
</evidence>
<keyword evidence="4" id="KW-0460">Magnesium</keyword>
<dbReference type="SUPFAM" id="SSF56784">
    <property type="entry name" value="HAD-like"/>
    <property type="match status" value="1"/>
</dbReference>
<evidence type="ECO:0000256" key="4">
    <source>
        <dbReference type="ARBA" id="ARBA00022842"/>
    </source>
</evidence>
<dbReference type="Gene3D" id="3.40.50.1000">
    <property type="entry name" value="HAD superfamily/HAD-like"/>
    <property type="match status" value="2"/>
</dbReference>
<keyword evidence="3" id="KW-0479">Metal-binding</keyword>
<evidence type="ECO:0000256" key="1">
    <source>
        <dbReference type="ARBA" id="ARBA00001946"/>
    </source>
</evidence>
<dbReference type="FunFam" id="3.40.50.1000:FF:000060">
    <property type="entry name" value="Haloacid dehalogenase-like hydrolase domain-containing protein 2"/>
    <property type="match status" value="1"/>
</dbReference>
<dbReference type="NCBIfam" id="TIGR01460">
    <property type="entry name" value="HAD-SF-IIA"/>
    <property type="match status" value="1"/>
</dbReference>
<dbReference type="GO" id="GO:0005737">
    <property type="term" value="C:cytoplasm"/>
    <property type="evidence" value="ECO:0007669"/>
    <property type="project" value="TreeGrafter"/>
</dbReference>
<dbReference type="GO" id="GO:0016791">
    <property type="term" value="F:phosphatase activity"/>
    <property type="evidence" value="ECO:0007669"/>
    <property type="project" value="InterPro"/>
</dbReference>
<dbReference type="Pfam" id="PF13344">
    <property type="entry name" value="Hydrolase_6"/>
    <property type="match status" value="1"/>
</dbReference>
<dbReference type="Proteomes" id="UP000887540">
    <property type="component" value="Unplaced"/>
</dbReference>
<comment type="similarity">
    <text evidence="2">Belongs to the HAD-like hydrolase superfamily.</text>
</comment>
<evidence type="ECO:0000256" key="2">
    <source>
        <dbReference type="ARBA" id="ARBA00007958"/>
    </source>
</evidence>
<proteinExistence type="inferred from homology"/>
<dbReference type="AlphaFoldDB" id="A0A914CC37"/>
<comment type="cofactor">
    <cofactor evidence="1">
        <name>Mg(2+)</name>
        <dbReference type="ChEBI" id="CHEBI:18420"/>
    </cofactor>
</comment>
<dbReference type="Pfam" id="PF13242">
    <property type="entry name" value="Hydrolase_like"/>
    <property type="match status" value="1"/>
</dbReference>